<dbReference type="PANTHER" id="PTHR42794">
    <property type="entry name" value="HEMIN IMPORT ATP-BINDING PROTEIN HMUV"/>
    <property type="match status" value="1"/>
</dbReference>
<dbReference type="InterPro" id="IPR003593">
    <property type="entry name" value="AAA+_ATPase"/>
</dbReference>
<keyword evidence="1" id="KW-0813">Transport</keyword>
<feature type="region of interest" description="Disordered" evidence="5">
    <location>
        <begin position="1"/>
        <end position="39"/>
    </location>
</feature>
<sequence length="293" mass="30604">MSRPAPSVPGQAGQERPVPTSAAPGGAAPGDAAPGPAGLDVTGLDVDLDGTPVVRAVSCTVAPGGWLALIGPNGAGKSTVLRAIAGLARHRGTVLVGGTDVGGLRDRERARLIAYVPQAPVLPPDMTVREYVLLGRTPHLGYLAHPGARDQRAGEESLAALDLTRFADRRLSALSGGERQRVALARALAQEPRMLLLDEPTSALDLGHQQHVLDLVDELRGSRRLTVVSTLHDLTTAAQYAQRLVLLDGGRVAANGTPAEVITEELIARVYAARVAVTQDPEGRPVVTPLRKP</sequence>
<dbReference type="InterPro" id="IPR017871">
    <property type="entry name" value="ABC_transporter-like_CS"/>
</dbReference>
<accession>A0A940RWG7</accession>
<feature type="compositionally biased region" description="Low complexity" evidence="5">
    <location>
        <begin position="22"/>
        <end position="39"/>
    </location>
</feature>
<feature type="domain" description="ABC transporter" evidence="6">
    <location>
        <begin position="39"/>
        <end position="274"/>
    </location>
</feature>
<dbReference type="AlphaFoldDB" id="A0A940RWG7"/>
<organism evidence="7 8">
    <name type="scientific">Streptomyces montanisoli</name>
    <dbReference type="NCBI Taxonomy" id="2798581"/>
    <lineage>
        <taxon>Bacteria</taxon>
        <taxon>Bacillati</taxon>
        <taxon>Actinomycetota</taxon>
        <taxon>Actinomycetes</taxon>
        <taxon>Kitasatosporales</taxon>
        <taxon>Streptomycetaceae</taxon>
        <taxon>Streptomyces</taxon>
    </lineage>
</organism>
<evidence type="ECO:0000313" key="8">
    <source>
        <dbReference type="Proteomes" id="UP000670475"/>
    </source>
</evidence>
<dbReference type="GO" id="GO:0005524">
    <property type="term" value="F:ATP binding"/>
    <property type="evidence" value="ECO:0007669"/>
    <property type="project" value="UniProtKB-KW"/>
</dbReference>
<gene>
    <name evidence="7" type="ORF">JFN87_06270</name>
</gene>
<dbReference type="CDD" id="cd03214">
    <property type="entry name" value="ABC_Iron-Siderophores_B12_Hemin"/>
    <property type="match status" value="1"/>
</dbReference>
<proteinExistence type="predicted"/>
<evidence type="ECO:0000313" key="7">
    <source>
        <dbReference type="EMBL" id="MBP0457103.1"/>
    </source>
</evidence>
<keyword evidence="4" id="KW-1278">Translocase</keyword>
<evidence type="ECO:0000256" key="3">
    <source>
        <dbReference type="ARBA" id="ARBA00022840"/>
    </source>
</evidence>
<dbReference type="FunFam" id="3.40.50.300:FF:000134">
    <property type="entry name" value="Iron-enterobactin ABC transporter ATP-binding protein"/>
    <property type="match status" value="1"/>
</dbReference>
<dbReference type="Proteomes" id="UP000670475">
    <property type="component" value="Unassembled WGS sequence"/>
</dbReference>
<keyword evidence="3 7" id="KW-0067">ATP-binding</keyword>
<dbReference type="GO" id="GO:0016887">
    <property type="term" value="F:ATP hydrolysis activity"/>
    <property type="evidence" value="ECO:0007669"/>
    <property type="project" value="InterPro"/>
</dbReference>
<dbReference type="SMART" id="SM00382">
    <property type="entry name" value="AAA"/>
    <property type="match status" value="1"/>
</dbReference>
<dbReference type="SUPFAM" id="SSF52540">
    <property type="entry name" value="P-loop containing nucleoside triphosphate hydrolases"/>
    <property type="match status" value="1"/>
</dbReference>
<evidence type="ECO:0000256" key="1">
    <source>
        <dbReference type="ARBA" id="ARBA00022448"/>
    </source>
</evidence>
<evidence type="ECO:0000256" key="5">
    <source>
        <dbReference type="SAM" id="MobiDB-lite"/>
    </source>
</evidence>
<dbReference type="Gene3D" id="3.40.50.300">
    <property type="entry name" value="P-loop containing nucleotide triphosphate hydrolases"/>
    <property type="match status" value="1"/>
</dbReference>
<reference evidence="7" key="1">
    <citation type="submission" date="2021-03" db="EMBL/GenBank/DDBJ databases">
        <title>Whole genome sequence of Streptomyces bomunensis MMS17-BM035.</title>
        <authorList>
            <person name="Lee J.H."/>
        </authorList>
    </citation>
    <scope>NUCLEOTIDE SEQUENCE</scope>
    <source>
        <strain evidence="7">MMS17-BM035</strain>
    </source>
</reference>
<dbReference type="PANTHER" id="PTHR42794:SF1">
    <property type="entry name" value="HEMIN IMPORT ATP-BINDING PROTEIN HMUV"/>
    <property type="match status" value="1"/>
</dbReference>
<evidence type="ECO:0000259" key="6">
    <source>
        <dbReference type="PROSITE" id="PS50893"/>
    </source>
</evidence>
<keyword evidence="2" id="KW-0547">Nucleotide-binding</keyword>
<comment type="caution">
    <text evidence="7">The sequence shown here is derived from an EMBL/GenBank/DDBJ whole genome shotgun (WGS) entry which is preliminary data.</text>
</comment>
<dbReference type="PROSITE" id="PS00211">
    <property type="entry name" value="ABC_TRANSPORTER_1"/>
    <property type="match status" value="1"/>
</dbReference>
<evidence type="ECO:0000256" key="2">
    <source>
        <dbReference type="ARBA" id="ARBA00022741"/>
    </source>
</evidence>
<evidence type="ECO:0000256" key="4">
    <source>
        <dbReference type="ARBA" id="ARBA00022967"/>
    </source>
</evidence>
<dbReference type="Pfam" id="PF00005">
    <property type="entry name" value="ABC_tran"/>
    <property type="match status" value="1"/>
</dbReference>
<dbReference type="InterPro" id="IPR003439">
    <property type="entry name" value="ABC_transporter-like_ATP-bd"/>
</dbReference>
<dbReference type="PROSITE" id="PS50893">
    <property type="entry name" value="ABC_TRANSPORTER_2"/>
    <property type="match status" value="1"/>
</dbReference>
<dbReference type="InterPro" id="IPR027417">
    <property type="entry name" value="P-loop_NTPase"/>
</dbReference>
<protein>
    <submittedName>
        <fullName evidence="7">ABC transporter ATP-binding protein</fullName>
    </submittedName>
</protein>
<name>A0A940RWG7_9ACTN</name>
<dbReference type="EMBL" id="JAGIQL010000015">
    <property type="protein sequence ID" value="MBP0457103.1"/>
    <property type="molecule type" value="Genomic_DNA"/>
</dbReference>
<keyword evidence="8" id="KW-1185">Reference proteome</keyword>